<reference evidence="3" key="1">
    <citation type="submission" date="2021-01" db="EMBL/GenBank/DDBJ databases">
        <title>Caligus Genome Assembly.</title>
        <authorList>
            <person name="Gallardo-Escarate C."/>
        </authorList>
    </citation>
    <scope>NUCLEOTIDE SEQUENCE [LARGE SCALE GENOMIC DNA]</scope>
</reference>
<sequence length="82" mass="9411">MGVDGWHDSSHYICPEETRRLGAPSSMWSLLALTRLMNMFNGTRGSRLIYGTDSFWDGCVYGRFIHLYDPGKYFNELLVTKA</sequence>
<dbReference type="AlphaFoldDB" id="A0A7T8QUP2"/>
<dbReference type="EMBL" id="CP045904">
    <property type="protein sequence ID" value="QQP36100.1"/>
    <property type="molecule type" value="Genomic_DNA"/>
</dbReference>
<dbReference type="EMBL" id="CP045890">
    <property type="protein sequence ID" value="QQP55744.1"/>
    <property type="molecule type" value="Genomic_DNA"/>
</dbReference>
<keyword evidence="3" id="KW-1185">Reference proteome</keyword>
<evidence type="ECO:0000313" key="3">
    <source>
        <dbReference type="Proteomes" id="UP000595437"/>
    </source>
</evidence>
<feature type="non-terminal residue" evidence="2">
    <location>
        <position position="1"/>
    </location>
</feature>
<name>A0A7T8QUP2_CALRO</name>
<accession>A0A7T8QUP2</accession>
<organism evidence="2 3">
    <name type="scientific">Caligus rogercresseyi</name>
    <name type="common">Sea louse</name>
    <dbReference type="NCBI Taxonomy" id="217165"/>
    <lineage>
        <taxon>Eukaryota</taxon>
        <taxon>Metazoa</taxon>
        <taxon>Ecdysozoa</taxon>
        <taxon>Arthropoda</taxon>
        <taxon>Crustacea</taxon>
        <taxon>Multicrustacea</taxon>
        <taxon>Hexanauplia</taxon>
        <taxon>Copepoda</taxon>
        <taxon>Siphonostomatoida</taxon>
        <taxon>Caligidae</taxon>
        <taxon>Caligus</taxon>
    </lineage>
</organism>
<protein>
    <submittedName>
        <fullName evidence="2">Uncharacterized protein</fullName>
    </submittedName>
</protein>
<dbReference type="Proteomes" id="UP000595437">
    <property type="component" value="Chromosome 1"/>
</dbReference>
<evidence type="ECO:0000313" key="2">
    <source>
        <dbReference type="EMBL" id="QQP55744.1"/>
    </source>
</evidence>
<proteinExistence type="predicted"/>
<evidence type="ECO:0000313" key="1">
    <source>
        <dbReference type="EMBL" id="QQP36100.1"/>
    </source>
</evidence>
<dbReference type="Proteomes" id="UP000595437">
    <property type="component" value="Chromosome 15"/>
</dbReference>
<reference evidence="2" key="2">
    <citation type="journal article" name="Sci. Data">
        <title>Chromosome-scale genome assembly of the sea louse Caligus rogercresseyi by SMRT sequencing and Hi-C analysis.</title>
        <authorList>
            <person name="Gallardo-Escarate C."/>
            <person name="Valenzuela-Munoz V."/>
            <person name="Nunez-Acuna G."/>
            <person name="Valenzuela-Miranda D."/>
            <person name="Goncalves A.T."/>
            <person name="Escobar-Sepulveda H."/>
            <person name="Liachko I."/>
            <person name="Nelson B."/>
            <person name="Roberts S."/>
            <person name="Warren W."/>
        </authorList>
    </citation>
    <scope>NUCLEOTIDE SEQUENCE</scope>
    <source>
        <tissue evidence="2">Whole tissue</tissue>
    </source>
</reference>
<gene>
    <name evidence="2" type="ORF">FKW44_000185</name>
    <name evidence="1" type="ORF">FKW44_021089</name>
</gene>